<sequence length="795" mass="88373">MTTPTPQWQLPQVETISTDWVNTVQKIARLPNPPKRAAELLWQRGIRTAEQLTAFIVPDTYEPTPATAFGTEMTQAVERILQAVECDEKVTIWGDFDADGITSTAVLWDGLRQFFPVGQLNYFIPNRLTDSHGLSVHGLDTLAAAGTSLVITCDNGSTNLLEIDHARHLGMDVIITDHHTLPDERPPVVAIINPRYFEPDHPLAHLSGVAVAFKLVEALYGQLTPLRPLTELTDLVAIGLIADLVQLSGDCRYLAQIGIRQLQTHLKTDKPVRPGVAELLKLCRRTGDRPTDISFGIGPRINAVSRIHGDAQFCVDLLTSEDLEHCQKLAQQTEWANTRRKALQKDVHTQVIQRLTELDMATVQVIVLADTQWPTGVLGIVAGQVAQEYGKPTILLTIDGEVARGSARSVNRIDLYQLVTDQSHLLTSFGGHPFAAGMTLPVENVGLFADALNRQLRQVGVASGPTIKVDLQVSVCELGKDLFQQLNILEPYGMGNPVPRLLIRNVWFDQTWHQKIKDPVSKRKLRFIKTHFLIKDDTSTTGFPGLWWGHYKDDLPVGRCDVVVELDFNAYSRQKKPQYGGYEIRLIDVRAVESEGISSIAVPTQQVIDRRSETAESNLSNTLVVTQCPTTWQELRPWFHQATQQQTSLVLAYDHPEPVAPVEIWKQLVGIAKYLARTETPVTAAQLMAQLDLGERSLQIGLAALGSFGFRDREPDESEAKPLAPLIQENISPGELQPLSPLTTITLVYDAALAVSTEQQQTSLHLFLASLREEQFQRQYFVDVPVSVAQTVMRV</sequence>
<feature type="domain" description="DDH" evidence="6">
    <location>
        <begin position="89"/>
        <end position="239"/>
    </location>
</feature>
<name>A0A928ZZY1_LEPEC</name>
<evidence type="ECO:0000259" key="8">
    <source>
        <dbReference type="Pfam" id="PF17768"/>
    </source>
</evidence>
<dbReference type="GO" id="GO:0006281">
    <property type="term" value="P:DNA repair"/>
    <property type="evidence" value="ECO:0007669"/>
    <property type="project" value="InterPro"/>
</dbReference>
<organism evidence="9 10">
    <name type="scientific">Leptolyngbya cf. ectocarpi LEGE 11479</name>
    <dbReference type="NCBI Taxonomy" id="1828722"/>
    <lineage>
        <taxon>Bacteria</taxon>
        <taxon>Bacillati</taxon>
        <taxon>Cyanobacteriota</taxon>
        <taxon>Cyanophyceae</taxon>
        <taxon>Leptolyngbyales</taxon>
        <taxon>Leptolyngbyaceae</taxon>
        <taxon>Leptolyngbya group</taxon>
        <taxon>Leptolyngbya</taxon>
    </lineage>
</organism>
<dbReference type="InterPro" id="IPR001667">
    <property type="entry name" value="DDH_dom"/>
</dbReference>
<accession>A0A928ZZY1</accession>
<dbReference type="InterPro" id="IPR003156">
    <property type="entry name" value="DHHA1_dom"/>
</dbReference>
<comment type="similarity">
    <text evidence="1">Belongs to the RecJ family.</text>
</comment>
<feature type="domain" description="RecJ OB" evidence="8">
    <location>
        <begin position="469"/>
        <end position="578"/>
    </location>
</feature>
<dbReference type="SUPFAM" id="SSF64182">
    <property type="entry name" value="DHH phosphoesterases"/>
    <property type="match status" value="1"/>
</dbReference>
<dbReference type="Pfam" id="PF17768">
    <property type="entry name" value="RecJ_OB"/>
    <property type="match status" value="1"/>
</dbReference>
<evidence type="ECO:0000313" key="9">
    <source>
        <dbReference type="EMBL" id="MBE9070590.1"/>
    </source>
</evidence>
<keyword evidence="5 9" id="KW-0269">Exonuclease</keyword>
<evidence type="ECO:0000259" key="7">
    <source>
        <dbReference type="Pfam" id="PF02272"/>
    </source>
</evidence>
<protein>
    <recommendedName>
        <fullName evidence="2">Single-stranded-DNA-specific exonuclease RecJ</fullName>
    </recommendedName>
</protein>
<evidence type="ECO:0000313" key="10">
    <source>
        <dbReference type="Proteomes" id="UP000615026"/>
    </source>
</evidence>
<evidence type="ECO:0000256" key="2">
    <source>
        <dbReference type="ARBA" id="ARBA00019841"/>
    </source>
</evidence>
<dbReference type="AlphaFoldDB" id="A0A928ZZY1"/>
<evidence type="ECO:0000256" key="5">
    <source>
        <dbReference type="ARBA" id="ARBA00022839"/>
    </source>
</evidence>
<dbReference type="Pfam" id="PF02272">
    <property type="entry name" value="DHHA1"/>
    <property type="match status" value="1"/>
</dbReference>
<dbReference type="PANTHER" id="PTHR30255">
    <property type="entry name" value="SINGLE-STRANDED-DNA-SPECIFIC EXONUCLEASE RECJ"/>
    <property type="match status" value="1"/>
</dbReference>
<keyword evidence="10" id="KW-1185">Reference proteome</keyword>
<dbReference type="GO" id="GO:0008409">
    <property type="term" value="F:5'-3' exonuclease activity"/>
    <property type="evidence" value="ECO:0007669"/>
    <property type="project" value="InterPro"/>
</dbReference>
<dbReference type="GO" id="GO:0003676">
    <property type="term" value="F:nucleic acid binding"/>
    <property type="evidence" value="ECO:0007669"/>
    <property type="project" value="InterPro"/>
</dbReference>
<comment type="caution">
    <text evidence="9">The sequence shown here is derived from an EMBL/GenBank/DDBJ whole genome shotgun (WGS) entry which is preliminary data.</text>
</comment>
<reference evidence="9" key="1">
    <citation type="submission" date="2020-10" db="EMBL/GenBank/DDBJ databases">
        <authorList>
            <person name="Castelo-Branco R."/>
            <person name="Eusebio N."/>
            <person name="Adriana R."/>
            <person name="Vieira A."/>
            <person name="Brugerolle De Fraissinette N."/>
            <person name="Rezende De Castro R."/>
            <person name="Schneider M.P."/>
            <person name="Vasconcelos V."/>
            <person name="Leao P.N."/>
        </authorList>
    </citation>
    <scope>NUCLEOTIDE SEQUENCE</scope>
    <source>
        <strain evidence="9">LEGE 11479</strain>
    </source>
</reference>
<dbReference type="PANTHER" id="PTHR30255:SF2">
    <property type="entry name" value="SINGLE-STRANDED-DNA-SPECIFIC EXONUCLEASE RECJ"/>
    <property type="match status" value="1"/>
</dbReference>
<dbReference type="Gene3D" id="3.10.310.30">
    <property type="match status" value="1"/>
</dbReference>
<feature type="domain" description="DHHA1" evidence="7">
    <location>
        <begin position="363"/>
        <end position="457"/>
    </location>
</feature>
<dbReference type="InterPro" id="IPR051673">
    <property type="entry name" value="SSDNA_exonuclease_RecJ"/>
</dbReference>
<evidence type="ECO:0000256" key="4">
    <source>
        <dbReference type="ARBA" id="ARBA00022801"/>
    </source>
</evidence>
<dbReference type="Proteomes" id="UP000615026">
    <property type="component" value="Unassembled WGS sequence"/>
</dbReference>
<evidence type="ECO:0000256" key="1">
    <source>
        <dbReference type="ARBA" id="ARBA00005915"/>
    </source>
</evidence>
<dbReference type="EMBL" id="JADEXP010000471">
    <property type="protein sequence ID" value="MBE9070590.1"/>
    <property type="molecule type" value="Genomic_DNA"/>
</dbReference>
<dbReference type="InterPro" id="IPR038763">
    <property type="entry name" value="DHH_sf"/>
</dbReference>
<dbReference type="InterPro" id="IPR004610">
    <property type="entry name" value="RecJ"/>
</dbReference>
<dbReference type="NCBIfam" id="TIGR00644">
    <property type="entry name" value="recJ"/>
    <property type="match status" value="1"/>
</dbReference>
<proteinExistence type="inferred from homology"/>
<dbReference type="Gene3D" id="3.90.1640.30">
    <property type="match status" value="1"/>
</dbReference>
<evidence type="ECO:0000259" key="6">
    <source>
        <dbReference type="Pfam" id="PF01368"/>
    </source>
</evidence>
<dbReference type="Pfam" id="PF01368">
    <property type="entry name" value="DHH"/>
    <property type="match status" value="1"/>
</dbReference>
<evidence type="ECO:0000256" key="3">
    <source>
        <dbReference type="ARBA" id="ARBA00022722"/>
    </source>
</evidence>
<dbReference type="RefSeq" id="WP_193996449.1">
    <property type="nucleotide sequence ID" value="NZ_JADEXP010000471.1"/>
</dbReference>
<keyword evidence="3" id="KW-0540">Nuclease</keyword>
<gene>
    <name evidence="9" type="primary">recJ</name>
    <name evidence="9" type="ORF">IQ260_28520</name>
</gene>
<dbReference type="InterPro" id="IPR041122">
    <property type="entry name" value="RecJ_OB"/>
</dbReference>
<keyword evidence="4" id="KW-0378">Hydrolase</keyword>
<dbReference type="GO" id="GO:0006310">
    <property type="term" value="P:DNA recombination"/>
    <property type="evidence" value="ECO:0007669"/>
    <property type="project" value="InterPro"/>
</dbReference>